<dbReference type="PANTHER" id="PTHR24006:SF888">
    <property type="entry name" value="UBIQUITIN CARBOXYL-TERMINAL HYDROLASE 30"/>
    <property type="match status" value="1"/>
</dbReference>
<dbReference type="EC" id="3.4.19.12" evidence="3"/>
<dbReference type="Proteomes" id="UP001527925">
    <property type="component" value="Unassembled WGS sequence"/>
</dbReference>
<feature type="compositionally biased region" description="Low complexity" evidence="12">
    <location>
        <begin position="602"/>
        <end position="628"/>
    </location>
</feature>
<evidence type="ECO:0000313" key="15">
    <source>
        <dbReference type="EMBL" id="KAL2915576.1"/>
    </source>
</evidence>
<comment type="caution">
    <text evidence="15">The sequence shown here is derived from an EMBL/GenBank/DDBJ whole genome shotgun (WGS) entry which is preliminary data.</text>
</comment>
<evidence type="ECO:0000256" key="8">
    <source>
        <dbReference type="ARBA" id="ARBA00022801"/>
    </source>
</evidence>
<dbReference type="InterPro" id="IPR001607">
    <property type="entry name" value="Znf_UBP"/>
</dbReference>
<evidence type="ECO:0000256" key="11">
    <source>
        <dbReference type="PROSITE-ProRule" id="PRU00502"/>
    </source>
</evidence>
<evidence type="ECO:0000256" key="3">
    <source>
        <dbReference type="ARBA" id="ARBA00012759"/>
    </source>
</evidence>
<evidence type="ECO:0000259" key="13">
    <source>
        <dbReference type="PROSITE" id="PS50235"/>
    </source>
</evidence>
<feature type="domain" description="UBP-type" evidence="14">
    <location>
        <begin position="131"/>
        <end position="228"/>
    </location>
</feature>
<gene>
    <name evidence="15" type="ORF">HK105_204760</name>
</gene>
<feature type="compositionally biased region" description="Basic and acidic residues" evidence="12">
    <location>
        <begin position="563"/>
        <end position="572"/>
    </location>
</feature>
<dbReference type="Pfam" id="PF00443">
    <property type="entry name" value="UCH"/>
    <property type="match status" value="1"/>
</dbReference>
<dbReference type="InterPro" id="IPR050164">
    <property type="entry name" value="Peptidase_C19"/>
</dbReference>
<dbReference type="EMBL" id="JADGIZ020000022">
    <property type="protein sequence ID" value="KAL2915576.1"/>
    <property type="molecule type" value="Genomic_DNA"/>
</dbReference>
<evidence type="ECO:0000259" key="14">
    <source>
        <dbReference type="PROSITE" id="PS50271"/>
    </source>
</evidence>
<sequence length="1262" mass="128981">MPPSAPGSRLPAAAAAASVLAATSDELAAAEAEARAAADTRKARRCPHLKKCASIAKVTRTAQSMYLKEPGCHSCKSKSKPASGVAAGLASLVAREIAHPDPKSSGADLLARSAASVGASLSGSLPEPDAPGAAAASASASAAPGAAPLQHTGDPAAKQIWICLCCAKLSCGSETQDHVRGHAIKRQHHLVMNIDTSDGWCYACSGDIVGENGNNKVVLEARRILEKHHRPSKQANADSRVLLQSSLSASTAGSLICASKKGRPAQVRNPGLTNLGNTCFFNSVMQCLTFSQQLCKFVPAQESSLPLSSIEPAPARLDAAGAGALNAGSMPNLLSKGSLSGVTFGSDPSSLKSPVTSQDLLVPANQAAAASATSTTPPLPPPPPPMRVIVSSDTPLTQAFSRFLRSIRRELVSQSPQSVNPRELFGEISRQWDSYSSYRQQDSHELLRRLLDGIKEEQYANDAKGKVISYRQQTFVDEVFGGRMASIVVCDTVKHPSLSFEDFLDVSLSISKVLTERRASMRTFLTTVMKPRNRMVSPVPPKRDLLPPPPALKLSDSASSNGSDKEPADKTGQDSAGRRMLTKGLERLRLSPRRGPVIPEKLLTTPASNPSSSLSPSAATTPALASAAPRDDGSQPGSQLPSAVPSAVPSAAPSAAPSEAGGSAPSSPFTKAMQAIPVPRSDEAPPLTDLQRLAIMQSLLRQIDPADLVPADFTRSRSASGGSGGGLGNGAAGASVTLARCLADYFGVELLDGENGLHCDNCYKLKYGDEDDPVPQPLQLGSQPRSHAVPLSLQSQVPGSPIKASTIEVIMEPPLPLPMAQTASAASGAAHFGKSVDSLPLTTPSDLETDDGATPSDGGHSAGNTLGRHPRLQTAEPVGDNASDGGGASAAGAGGSGGEGGSSASSLTDSDSDVQDLGVTIPVEPPPKPAAAKPAAKAKKHPPCVSRAYKRFMLFGAPNTLVLHFKRFEQIGSTRRTRKVDAVVPFDEWIDLDEAMAPPKVVEEAPKPVGGAMIAAASGGQAPTPALLGEPASRPVSPVAVAAAAASDTASVSSLATAATSATRPTLMSIPEFVAIASAVGSVSNASSLAAADAIAHAHVPPPPRRSGGRYWLNAVVVHSGSIFGGHHIAYVRVPGLSRLAPFGDGIATPTPSATVSASAAVSASPIACASAPASASATAAVPQPQSSSTPTTGSATTGPLAAASTAGAAAGASAAMDLTLAVAAAAEGTWAYCSDSAVRPATLEAVLKCQAYILLYEWIGE</sequence>
<organism evidence="15 16">
    <name type="scientific">Polyrhizophydium stewartii</name>
    <dbReference type="NCBI Taxonomy" id="2732419"/>
    <lineage>
        <taxon>Eukaryota</taxon>
        <taxon>Fungi</taxon>
        <taxon>Fungi incertae sedis</taxon>
        <taxon>Chytridiomycota</taxon>
        <taxon>Chytridiomycota incertae sedis</taxon>
        <taxon>Chytridiomycetes</taxon>
        <taxon>Rhizophydiales</taxon>
        <taxon>Rhizophydiales incertae sedis</taxon>
        <taxon>Polyrhizophydium</taxon>
    </lineage>
</organism>
<feature type="region of interest" description="Disordered" evidence="12">
    <location>
        <begin position="836"/>
        <end position="940"/>
    </location>
</feature>
<dbReference type="PROSITE" id="PS50235">
    <property type="entry name" value="USP_3"/>
    <property type="match status" value="1"/>
</dbReference>
<evidence type="ECO:0000256" key="12">
    <source>
        <dbReference type="SAM" id="MobiDB-lite"/>
    </source>
</evidence>
<proteinExistence type="inferred from homology"/>
<dbReference type="SUPFAM" id="SSF57850">
    <property type="entry name" value="RING/U-box"/>
    <property type="match status" value="1"/>
</dbReference>
<keyword evidence="16" id="KW-1185">Reference proteome</keyword>
<dbReference type="Gene3D" id="3.30.40.10">
    <property type="entry name" value="Zinc/RING finger domain, C3HC4 (zinc finger)"/>
    <property type="match status" value="1"/>
</dbReference>
<feature type="region of interest" description="Disordered" evidence="12">
    <location>
        <begin position="1181"/>
        <end position="1200"/>
    </location>
</feature>
<dbReference type="CDD" id="cd02257">
    <property type="entry name" value="Peptidase_C19"/>
    <property type="match status" value="1"/>
</dbReference>
<evidence type="ECO:0000313" key="16">
    <source>
        <dbReference type="Proteomes" id="UP001527925"/>
    </source>
</evidence>
<comment type="similarity">
    <text evidence="2">Belongs to the peptidase C19 family.</text>
</comment>
<keyword evidence="7" id="KW-0833">Ubl conjugation pathway</keyword>
<dbReference type="InterPro" id="IPR028889">
    <property type="entry name" value="USP"/>
</dbReference>
<feature type="compositionally biased region" description="Low complexity" evidence="12">
    <location>
        <begin position="641"/>
        <end position="668"/>
    </location>
</feature>
<evidence type="ECO:0000256" key="2">
    <source>
        <dbReference type="ARBA" id="ARBA00009085"/>
    </source>
</evidence>
<keyword evidence="8" id="KW-0378">Hydrolase</keyword>
<comment type="catalytic activity">
    <reaction evidence="1">
        <text>Thiol-dependent hydrolysis of ester, thioester, amide, peptide and isopeptide bonds formed by the C-terminal Gly of ubiquitin (a 76-residue protein attached to proteins as an intracellular targeting signal).</text>
        <dbReference type="EC" id="3.4.19.12"/>
    </reaction>
</comment>
<dbReference type="InterPro" id="IPR001394">
    <property type="entry name" value="Peptidase_C19_UCH"/>
</dbReference>
<dbReference type="InterPro" id="IPR013083">
    <property type="entry name" value="Znf_RING/FYVE/PHD"/>
</dbReference>
<evidence type="ECO:0000256" key="5">
    <source>
        <dbReference type="ARBA" id="ARBA00022723"/>
    </source>
</evidence>
<dbReference type="Gene3D" id="3.90.70.10">
    <property type="entry name" value="Cysteine proteinases"/>
    <property type="match status" value="2"/>
</dbReference>
<dbReference type="PROSITE" id="PS50271">
    <property type="entry name" value="ZF_UBP"/>
    <property type="match status" value="1"/>
</dbReference>
<feature type="region of interest" description="Disordered" evidence="12">
    <location>
        <begin position="534"/>
        <end position="670"/>
    </location>
</feature>
<evidence type="ECO:0000256" key="6">
    <source>
        <dbReference type="ARBA" id="ARBA00022771"/>
    </source>
</evidence>
<dbReference type="InterPro" id="IPR018200">
    <property type="entry name" value="USP_CS"/>
</dbReference>
<keyword evidence="5" id="KW-0479">Metal-binding</keyword>
<feature type="domain" description="USP" evidence="13">
    <location>
        <begin position="270"/>
        <end position="1260"/>
    </location>
</feature>
<evidence type="ECO:0000256" key="10">
    <source>
        <dbReference type="ARBA" id="ARBA00022833"/>
    </source>
</evidence>
<dbReference type="InterPro" id="IPR038765">
    <property type="entry name" value="Papain-like_cys_pep_sf"/>
</dbReference>
<name>A0ABR4N7S5_9FUNG</name>
<evidence type="ECO:0000256" key="1">
    <source>
        <dbReference type="ARBA" id="ARBA00000707"/>
    </source>
</evidence>
<evidence type="ECO:0000256" key="7">
    <source>
        <dbReference type="ARBA" id="ARBA00022786"/>
    </source>
</evidence>
<keyword evidence="9" id="KW-0788">Thiol protease</keyword>
<keyword evidence="4" id="KW-0645">Protease</keyword>
<feature type="compositionally biased region" description="Gly residues" evidence="12">
    <location>
        <begin position="884"/>
        <end position="901"/>
    </location>
</feature>
<accession>A0ABR4N7S5</accession>
<keyword evidence="6 11" id="KW-0863">Zinc-finger</keyword>
<dbReference type="PANTHER" id="PTHR24006">
    <property type="entry name" value="UBIQUITIN CARBOXYL-TERMINAL HYDROLASE"/>
    <property type="match status" value="1"/>
</dbReference>
<dbReference type="SUPFAM" id="SSF54001">
    <property type="entry name" value="Cysteine proteinases"/>
    <property type="match status" value="1"/>
</dbReference>
<reference evidence="15 16" key="1">
    <citation type="submission" date="2023-09" db="EMBL/GenBank/DDBJ databases">
        <title>Pangenome analysis of Batrachochytrium dendrobatidis and related Chytrids.</title>
        <authorList>
            <person name="Yacoub M.N."/>
            <person name="Stajich J.E."/>
            <person name="James T.Y."/>
        </authorList>
    </citation>
    <scope>NUCLEOTIDE SEQUENCE [LARGE SCALE GENOMIC DNA]</scope>
    <source>
        <strain evidence="15 16">JEL0888</strain>
    </source>
</reference>
<feature type="region of interest" description="Disordered" evidence="12">
    <location>
        <begin position="773"/>
        <end position="799"/>
    </location>
</feature>
<keyword evidence="10" id="KW-0862">Zinc</keyword>
<evidence type="ECO:0000256" key="9">
    <source>
        <dbReference type="ARBA" id="ARBA00022807"/>
    </source>
</evidence>
<protein>
    <recommendedName>
        <fullName evidence="3">ubiquitinyl hydrolase 1</fullName>
        <ecNumber evidence="3">3.4.19.12</ecNumber>
    </recommendedName>
</protein>
<dbReference type="PROSITE" id="PS00972">
    <property type="entry name" value="USP_1"/>
    <property type="match status" value="1"/>
</dbReference>
<dbReference type="Pfam" id="PF02148">
    <property type="entry name" value="zf-UBP"/>
    <property type="match status" value="1"/>
</dbReference>
<evidence type="ECO:0000256" key="4">
    <source>
        <dbReference type="ARBA" id="ARBA00022670"/>
    </source>
</evidence>